<dbReference type="PaxDb" id="123214-PERMA_0867"/>
<name>C0QPQ8_PERMH</name>
<sequence length="160" mass="18802">MKILLLDDDVETYRVLQDVAQFSNSKVIQVRSIQEAKEILSSERDIDGIVAEIRLNGQPTWEILSFMRKNEDIKELPFIVLSSPLSDEEKEFFEHMKVTAILEKPFNPLEVFTEILEHLKKVKGEEYIRERLEEEEVDRSLLKSIIQKIINALKNIFKKK</sequence>
<dbReference type="KEGG" id="pmx:PERMA_0867"/>
<dbReference type="PANTHER" id="PTHR44591:SF3">
    <property type="entry name" value="RESPONSE REGULATORY DOMAIN-CONTAINING PROTEIN"/>
    <property type="match status" value="1"/>
</dbReference>
<feature type="domain" description="Response regulatory" evidence="3">
    <location>
        <begin position="2"/>
        <end position="119"/>
    </location>
</feature>
<organism evidence="4 5">
    <name type="scientific">Persephonella marina (strain DSM 14350 / EX-H1)</name>
    <dbReference type="NCBI Taxonomy" id="123214"/>
    <lineage>
        <taxon>Bacteria</taxon>
        <taxon>Pseudomonadati</taxon>
        <taxon>Aquificota</taxon>
        <taxon>Aquificia</taxon>
        <taxon>Aquificales</taxon>
        <taxon>Hydrogenothermaceae</taxon>
        <taxon>Persephonella</taxon>
    </lineage>
</organism>
<keyword evidence="5" id="KW-1185">Reference proteome</keyword>
<dbReference type="InterPro" id="IPR011006">
    <property type="entry name" value="CheY-like_superfamily"/>
</dbReference>
<evidence type="ECO:0000256" key="2">
    <source>
        <dbReference type="PROSITE-ProRule" id="PRU00169"/>
    </source>
</evidence>
<accession>C0QPQ8</accession>
<dbReference type="SMART" id="SM00448">
    <property type="entry name" value="REC"/>
    <property type="match status" value="1"/>
</dbReference>
<dbReference type="EMBL" id="CP001230">
    <property type="protein sequence ID" value="ACO03381.1"/>
    <property type="molecule type" value="Genomic_DNA"/>
</dbReference>
<dbReference type="HOGENOM" id="CLU_1668479_0_0_0"/>
<dbReference type="Gene3D" id="3.40.50.2300">
    <property type="match status" value="1"/>
</dbReference>
<dbReference type="eggNOG" id="COG0745">
    <property type="taxonomic scope" value="Bacteria"/>
</dbReference>
<dbReference type="PROSITE" id="PS50110">
    <property type="entry name" value="RESPONSE_REGULATORY"/>
    <property type="match status" value="1"/>
</dbReference>
<dbReference type="GO" id="GO:0000160">
    <property type="term" value="P:phosphorelay signal transduction system"/>
    <property type="evidence" value="ECO:0007669"/>
    <property type="project" value="InterPro"/>
</dbReference>
<protein>
    <submittedName>
        <fullName evidence="4">Putative response regulator receiver protein</fullName>
    </submittedName>
</protein>
<dbReference type="RefSeq" id="WP_012675620.1">
    <property type="nucleotide sequence ID" value="NC_012440.1"/>
</dbReference>
<gene>
    <name evidence="4" type="ordered locus">PERMA_0867</name>
</gene>
<dbReference type="InterPro" id="IPR001789">
    <property type="entry name" value="Sig_transdc_resp-reg_receiver"/>
</dbReference>
<dbReference type="PANTHER" id="PTHR44591">
    <property type="entry name" value="STRESS RESPONSE REGULATOR PROTEIN 1"/>
    <property type="match status" value="1"/>
</dbReference>
<reference evidence="4 5" key="1">
    <citation type="journal article" date="2009" name="J. Bacteriol.">
        <title>Complete and draft genome sequences of six members of the Aquificales.</title>
        <authorList>
            <person name="Reysenbach A.L."/>
            <person name="Hamamura N."/>
            <person name="Podar M."/>
            <person name="Griffiths E."/>
            <person name="Ferreira S."/>
            <person name="Hochstein R."/>
            <person name="Heidelberg J."/>
            <person name="Johnson J."/>
            <person name="Mead D."/>
            <person name="Pohorille A."/>
            <person name="Sarmiento M."/>
            <person name="Schweighofer K."/>
            <person name="Seshadri R."/>
            <person name="Voytek M.A."/>
        </authorList>
    </citation>
    <scope>NUCLEOTIDE SEQUENCE [LARGE SCALE GENOMIC DNA]</scope>
    <source>
        <strain evidence="5">DSM 14350 / EX-H1</strain>
    </source>
</reference>
<evidence type="ECO:0000313" key="5">
    <source>
        <dbReference type="Proteomes" id="UP000001366"/>
    </source>
</evidence>
<proteinExistence type="predicted"/>
<comment type="caution">
    <text evidence="2">Lacks conserved residue(s) required for the propagation of feature annotation.</text>
</comment>
<dbReference type="SUPFAM" id="SSF52172">
    <property type="entry name" value="CheY-like"/>
    <property type="match status" value="1"/>
</dbReference>
<dbReference type="OrthoDB" id="13570at2"/>
<dbReference type="AlphaFoldDB" id="C0QPQ8"/>
<evidence type="ECO:0000256" key="1">
    <source>
        <dbReference type="ARBA" id="ARBA00022553"/>
    </source>
</evidence>
<dbReference type="Proteomes" id="UP000001366">
    <property type="component" value="Chromosome"/>
</dbReference>
<dbReference type="STRING" id="123214.PERMA_0867"/>
<dbReference type="InterPro" id="IPR050595">
    <property type="entry name" value="Bact_response_regulator"/>
</dbReference>
<keyword evidence="1" id="KW-0597">Phosphoprotein</keyword>
<evidence type="ECO:0000313" key="4">
    <source>
        <dbReference type="EMBL" id="ACO03381.1"/>
    </source>
</evidence>
<evidence type="ECO:0000259" key="3">
    <source>
        <dbReference type="PROSITE" id="PS50110"/>
    </source>
</evidence>